<organism evidence="3 4">
    <name type="scientific">Adineta steineri</name>
    <dbReference type="NCBI Taxonomy" id="433720"/>
    <lineage>
        <taxon>Eukaryota</taxon>
        <taxon>Metazoa</taxon>
        <taxon>Spiralia</taxon>
        <taxon>Gnathifera</taxon>
        <taxon>Rotifera</taxon>
        <taxon>Eurotatoria</taxon>
        <taxon>Bdelloidea</taxon>
        <taxon>Adinetida</taxon>
        <taxon>Adinetidae</taxon>
        <taxon>Adineta</taxon>
    </lineage>
</organism>
<dbReference type="EMBL" id="CAJOAZ010000446">
    <property type="protein sequence ID" value="CAF3650561.1"/>
    <property type="molecule type" value="Genomic_DNA"/>
</dbReference>
<feature type="signal peptide" evidence="1">
    <location>
        <begin position="1"/>
        <end position="22"/>
    </location>
</feature>
<feature type="chain" id="PRO_5036414879" evidence="1">
    <location>
        <begin position="23"/>
        <end position="435"/>
    </location>
</feature>
<evidence type="ECO:0000313" key="3">
    <source>
        <dbReference type="EMBL" id="CAF3650561.1"/>
    </source>
</evidence>
<sequence>MIVISLYCFLLLLLHRILIIKSIVFQYETKCKSSQFIDLENLIGSLHTYAPNSTKLIVRDMGLTNGQQDLLKRYENIQIVSSNYAQSSNIQQIDVDHEFILINNTLYSRNNQGKYPFIDLIRKQFSFALVIPFIESQLNNLIHLLNLTEIYLPCQKYFHSTDLIFYHNEESSSVLEKNITKLNYQNKCFKNIYYFAANLSADEDMYPGGSAYMWKKLFSNESTNTISLRARGYTHFFLMEPDTRPIRSYWLDAIIEKITNRYDQQSHISTNWWMIGSIYRGTIPVGKEFLHINGNALYHLSLDFIRFIENVSNEIPNVLGKTKGYDLDLFLYMFKHVDIAKNVWHKFQFTDLIQNCWHSGCNDTDTDFIHMNPNTYLVHGNKILPKIMFDILSTIPTLLSTSFYKCNIVKDFLVLCKRKLTSKNKFKKNLFKQKN</sequence>
<gene>
    <name evidence="2" type="ORF">JYZ213_LOCUS36725</name>
    <name evidence="3" type="ORF">OXD698_LOCUS8997</name>
</gene>
<evidence type="ECO:0000256" key="1">
    <source>
        <dbReference type="SAM" id="SignalP"/>
    </source>
</evidence>
<accession>A0A818RFZ4</accession>
<name>A0A818RFZ4_9BILA</name>
<evidence type="ECO:0000313" key="4">
    <source>
        <dbReference type="Proteomes" id="UP000663844"/>
    </source>
</evidence>
<protein>
    <submittedName>
        <fullName evidence="3">Uncharacterized protein</fullName>
    </submittedName>
</protein>
<keyword evidence="1" id="KW-0732">Signal</keyword>
<evidence type="ECO:0000313" key="2">
    <source>
        <dbReference type="EMBL" id="CAF1382146.1"/>
    </source>
</evidence>
<dbReference type="Proteomes" id="UP000663844">
    <property type="component" value="Unassembled WGS sequence"/>
</dbReference>
<dbReference type="AlphaFoldDB" id="A0A818RFZ4"/>
<reference evidence="3" key="1">
    <citation type="submission" date="2021-02" db="EMBL/GenBank/DDBJ databases">
        <authorList>
            <person name="Nowell W R."/>
        </authorList>
    </citation>
    <scope>NUCLEOTIDE SEQUENCE</scope>
</reference>
<comment type="caution">
    <text evidence="3">The sequence shown here is derived from an EMBL/GenBank/DDBJ whole genome shotgun (WGS) entry which is preliminary data.</text>
</comment>
<dbReference type="Proteomes" id="UP000663845">
    <property type="component" value="Unassembled WGS sequence"/>
</dbReference>
<dbReference type="EMBL" id="CAJNOG010000914">
    <property type="protein sequence ID" value="CAF1382146.1"/>
    <property type="molecule type" value="Genomic_DNA"/>
</dbReference>
<proteinExistence type="predicted"/>